<dbReference type="Proteomes" id="UP000799438">
    <property type="component" value="Unassembled WGS sequence"/>
</dbReference>
<feature type="region of interest" description="Disordered" evidence="2">
    <location>
        <begin position="92"/>
        <end position="183"/>
    </location>
</feature>
<feature type="region of interest" description="Disordered" evidence="2">
    <location>
        <begin position="731"/>
        <end position="760"/>
    </location>
</feature>
<dbReference type="GO" id="GO:0008270">
    <property type="term" value="F:zinc ion binding"/>
    <property type="evidence" value="ECO:0007669"/>
    <property type="project" value="UniProtKB-KW"/>
</dbReference>
<dbReference type="EMBL" id="ML995487">
    <property type="protein sequence ID" value="KAF2141442.1"/>
    <property type="molecule type" value="Genomic_DNA"/>
</dbReference>
<dbReference type="AlphaFoldDB" id="A0A6A6BB25"/>
<proteinExistence type="predicted"/>
<feature type="compositionally biased region" description="Polar residues" evidence="2">
    <location>
        <begin position="513"/>
        <end position="525"/>
    </location>
</feature>
<dbReference type="GeneID" id="54299650"/>
<sequence length="775" mass="84435">MLAFDNSPAKRRSSYGCLPPVVEHDFFAALHAHVAAASLQVNVEEKASPVTPDIYRHIDAIKHLDDALIIELLRSARFYTKITPAAAATTTIHTPHSRKVSAEVPDLVSDDGSSSPETRPALSTHKTSPSVPTLRLSSRSRPGMPQRAASDGQVLRRAAEEKPLPVAPAAAEGGAGCSKTDDSQRPKLYVCTFCDEAFRTKAYWKTHEEEMHEQPKRWTCPDCYRTFHAEKKYRRHHAESHGCKHCAPSRKHHHHSDGRKTASSSSGSQSASARKCADRSVLQLHKKAAYGCGFCVTLLTSWSERCSHVAAHFERGRPRADWSTSNVVKSLMLQPQLAGAWEALLTREHGPDRAHWPWFGWRRRESRELLRSMEQQGMVRERAKALAKAAYDLGRIEDAWMQQHLLEEAKPSSSSGSSGMGITAQRLAQRQRELAAEDGDDDVDADGDETPVLAEAERGFVFPAASSVYPTTMPPTPQAPPLPPMPARHAPSASTPAAGAAAGARAGALTPSMRSHSSNHVTRQRPQLHPAMRSPSCPPHLLSPFQQQQENSNHINTEGASAGHRRSVSPATKDLLRLIDQEFPSGTFLEGYDPLDFRTPKLGAPHGSPALSEAQLTPQQRAYREFYDHMQLQAQAPETPLVPALEAYPDSPDLSVQQKPQRVMPPSVAALRARLVAGSISGNTSANGTAPAGAGTGARKMAPRVEDHHSRDRDRDIVTFDRPGAYAAFTATAEGPGGAVREKEGRDGGKDEGQGLGLRGMVRRCGSVRGWGGRR</sequence>
<gene>
    <name evidence="4" type="ORF">K452DRAFT_298812</name>
</gene>
<accession>A0A6A6BB25</accession>
<organism evidence="4 5">
    <name type="scientific">Aplosporella prunicola CBS 121167</name>
    <dbReference type="NCBI Taxonomy" id="1176127"/>
    <lineage>
        <taxon>Eukaryota</taxon>
        <taxon>Fungi</taxon>
        <taxon>Dikarya</taxon>
        <taxon>Ascomycota</taxon>
        <taxon>Pezizomycotina</taxon>
        <taxon>Dothideomycetes</taxon>
        <taxon>Dothideomycetes incertae sedis</taxon>
        <taxon>Botryosphaeriales</taxon>
        <taxon>Aplosporellaceae</taxon>
        <taxon>Aplosporella</taxon>
    </lineage>
</organism>
<feature type="compositionally biased region" description="Basic and acidic residues" evidence="2">
    <location>
        <begin position="703"/>
        <end position="716"/>
    </location>
</feature>
<protein>
    <recommendedName>
        <fullName evidence="3">C2H2-type domain-containing protein</fullName>
    </recommendedName>
</protein>
<evidence type="ECO:0000313" key="4">
    <source>
        <dbReference type="EMBL" id="KAF2141442.1"/>
    </source>
</evidence>
<dbReference type="PROSITE" id="PS00028">
    <property type="entry name" value="ZINC_FINGER_C2H2_1"/>
    <property type="match status" value="2"/>
</dbReference>
<feature type="region of interest" description="Disordered" evidence="2">
    <location>
        <begin position="244"/>
        <end position="271"/>
    </location>
</feature>
<feature type="region of interest" description="Disordered" evidence="2">
    <location>
        <begin position="408"/>
        <end position="448"/>
    </location>
</feature>
<dbReference type="PROSITE" id="PS50157">
    <property type="entry name" value="ZINC_FINGER_C2H2_2"/>
    <property type="match status" value="1"/>
</dbReference>
<feature type="compositionally biased region" description="Pro residues" evidence="2">
    <location>
        <begin position="472"/>
        <end position="486"/>
    </location>
</feature>
<feature type="domain" description="C2H2-type" evidence="3">
    <location>
        <begin position="189"/>
        <end position="217"/>
    </location>
</feature>
<reference evidence="4" key="1">
    <citation type="journal article" date="2020" name="Stud. Mycol.">
        <title>101 Dothideomycetes genomes: a test case for predicting lifestyles and emergence of pathogens.</title>
        <authorList>
            <person name="Haridas S."/>
            <person name="Albert R."/>
            <person name="Binder M."/>
            <person name="Bloem J."/>
            <person name="Labutti K."/>
            <person name="Salamov A."/>
            <person name="Andreopoulos B."/>
            <person name="Baker S."/>
            <person name="Barry K."/>
            <person name="Bills G."/>
            <person name="Bluhm B."/>
            <person name="Cannon C."/>
            <person name="Castanera R."/>
            <person name="Culley D."/>
            <person name="Daum C."/>
            <person name="Ezra D."/>
            <person name="Gonzalez J."/>
            <person name="Henrissat B."/>
            <person name="Kuo A."/>
            <person name="Liang C."/>
            <person name="Lipzen A."/>
            <person name="Lutzoni F."/>
            <person name="Magnuson J."/>
            <person name="Mondo S."/>
            <person name="Nolan M."/>
            <person name="Ohm R."/>
            <person name="Pangilinan J."/>
            <person name="Park H.-J."/>
            <person name="Ramirez L."/>
            <person name="Alfaro M."/>
            <person name="Sun H."/>
            <person name="Tritt A."/>
            <person name="Yoshinaga Y."/>
            <person name="Zwiers L.-H."/>
            <person name="Turgeon B."/>
            <person name="Goodwin S."/>
            <person name="Spatafora J."/>
            <person name="Crous P."/>
            <person name="Grigoriev I."/>
        </authorList>
    </citation>
    <scope>NUCLEOTIDE SEQUENCE</scope>
    <source>
        <strain evidence="4">CBS 121167</strain>
    </source>
</reference>
<feature type="compositionally biased region" description="Low complexity" evidence="2">
    <location>
        <begin position="487"/>
        <end position="512"/>
    </location>
</feature>
<feature type="compositionally biased region" description="Polar residues" evidence="2">
    <location>
        <begin position="124"/>
        <end position="140"/>
    </location>
</feature>
<dbReference type="RefSeq" id="XP_033397155.1">
    <property type="nucleotide sequence ID" value="XM_033542153.1"/>
</dbReference>
<dbReference type="InterPro" id="IPR013087">
    <property type="entry name" value="Znf_C2H2_type"/>
</dbReference>
<keyword evidence="1" id="KW-0863">Zinc-finger</keyword>
<dbReference type="OrthoDB" id="654211at2759"/>
<feature type="compositionally biased region" description="Acidic residues" evidence="2">
    <location>
        <begin position="436"/>
        <end position="448"/>
    </location>
</feature>
<keyword evidence="1" id="KW-0862">Zinc</keyword>
<evidence type="ECO:0000313" key="5">
    <source>
        <dbReference type="Proteomes" id="UP000799438"/>
    </source>
</evidence>
<feature type="compositionally biased region" description="Basic residues" evidence="2">
    <location>
        <begin position="244"/>
        <end position="257"/>
    </location>
</feature>
<dbReference type="SMART" id="SM00355">
    <property type="entry name" value="ZnF_C2H2"/>
    <property type="match status" value="3"/>
</dbReference>
<evidence type="ECO:0000259" key="3">
    <source>
        <dbReference type="PROSITE" id="PS50157"/>
    </source>
</evidence>
<evidence type="ECO:0000256" key="2">
    <source>
        <dbReference type="SAM" id="MobiDB-lite"/>
    </source>
</evidence>
<keyword evidence="5" id="KW-1185">Reference proteome</keyword>
<feature type="compositionally biased region" description="Basic and acidic residues" evidence="2">
    <location>
        <begin position="740"/>
        <end position="753"/>
    </location>
</feature>
<evidence type="ECO:0000256" key="1">
    <source>
        <dbReference type="PROSITE-ProRule" id="PRU00042"/>
    </source>
</evidence>
<dbReference type="Gene3D" id="3.30.160.60">
    <property type="entry name" value="Classic Zinc Finger"/>
    <property type="match status" value="1"/>
</dbReference>
<keyword evidence="1" id="KW-0479">Metal-binding</keyword>
<feature type="compositionally biased region" description="Low complexity" evidence="2">
    <location>
        <begin position="682"/>
        <end position="693"/>
    </location>
</feature>
<name>A0A6A6BB25_9PEZI</name>
<feature type="compositionally biased region" description="Low complexity" evidence="2">
    <location>
        <begin position="262"/>
        <end position="271"/>
    </location>
</feature>
<feature type="compositionally biased region" description="Polar residues" evidence="2">
    <location>
        <begin position="544"/>
        <end position="559"/>
    </location>
</feature>
<feature type="region of interest" description="Disordered" evidence="2">
    <location>
        <begin position="467"/>
        <end position="567"/>
    </location>
</feature>
<feature type="region of interest" description="Disordered" evidence="2">
    <location>
        <begin position="681"/>
        <end position="716"/>
    </location>
</feature>